<keyword evidence="4" id="KW-1185">Reference proteome</keyword>
<dbReference type="Proteomes" id="UP001595945">
    <property type="component" value="Unassembled WGS sequence"/>
</dbReference>
<keyword evidence="1" id="KW-0472">Membrane</keyword>
<keyword evidence="1" id="KW-0812">Transmembrane</keyword>
<proteinExistence type="predicted"/>
<name>A0ABD5Q3Q6_9EURY</name>
<evidence type="ECO:0000259" key="2">
    <source>
        <dbReference type="Pfam" id="PF12158"/>
    </source>
</evidence>
<dbReference type="Pfam" id="PF12158">
    <property type="entry name" value="DUF3592"/>
    <property type="match status" value="1"/>
</dbReference>
<feature type="domain" description="DUF3592" evidence="2">
    <location>
        <begin position="51"/>
        <end position="135"/>
    </location>
</feature>
<evidence type="ECO:0000313" key="4">
    <source>
        <dbReference type="Proteomes" id="UP001595945"/>
    </source>
</evidence>
<dbReference type="GeneID" id="73044083"/>
<comment type="caution">
    <text evidence="3">The sequence shown here is derived from an EMBL/GenBank/DDBJ whole genome shotgun (WGS) entry which is preliminary data.</text>
</comment>
<dbReference type="InterPro" id="IPR021994">
    <property type="entry name" value="DUF3592"/>
</dbReference>
<keyword evidence="1" id="KW-1133">Transmembrane helix</keyword>
<feature type="transmembrane region" description="Helical" evidence="1">
    <location>
        <begin position="20"/>
        <end position="38"/>
    </location>
</feature>
<dbReference type="AlphaFoldDB" id="A0ABD5Q3Q6"/>
<reference evidence="3 4" key="1">
    <citation type="journal article" date="2019" name="Int. J. Syst. Evol. Microbiol.">
        <title>The Global Catalogue of Microorganisms (GCM) 10K type strain sequencing project: providing services to taxonomists for standard genome sequencing and annotation.</title>
        <authorList>
            <consortium name="The Broad Institute Genomics Platform"/>
            <consortium name="The Broad Institute Genome Sequencing Center for Infectious Disease"/>
            <person name="Wu L."/>
            <person name="Ma J."/>
        </authorList>
    </citation>
    <scope>NUCLEOTIDE SEQUENCE [LARGE SCALE GENOMIC DNA]</scope>
    <source>
        <strain evidence="3 4">XZYJ18</strain>
    </source>
</reference>
<evidence type="ECO:0000313" key="3">
    <source>
        <dbReference type="EMBL" id="MFC4825205.1"/>
    </source>
</evidence>
<organism evidence="3 4">
    <name type="scientific">Halorussus aquaticus</name>
    <dbReference type="NCBI Taxonomy" id="2953748"/>
    <lineage>
        <taxon>Archaea</taxon>
        <taxon>Methanobacteriati</taxon>
        <taxon>Methanobacteriota</taxon>
        <taxon>Stenosarchaea group</taxon>
        <taxon>Halobacteria</taxon>
        <taxon>Halobacteriales</taxon>
        <taxon>Haladaptataceae</taxon>
        <taxon>Halorussus</taxon>
    </lineage>
</organism>
<evidence type="ECO:0000256" key="1">
    <source>
        <dbReference type="SAM" id="Phobius"/>
    </source>
</evidence>
<dbReference type="RefSeq" id="WP_254269100.1">
    <property type="nucleotide sequence ID" value="NZ_CP100400.1"/>
</dbReference>
<feature type="transmembrane region" description="Helical" evidence="1">
    <location>
        <begin position="143"/>
        <end position="161"/>
    </location>
</feature>
<gene>
    <name evidence="3" type="ORF">ACFO9K_13155</name>
</gene>
<protein>
    <submittedName>
        <fullName evidence="3">DUF3592 domain-containing protein</fullName>
    </submittedName>
</protein>
<accession>A0ABD5Q3Q6</accession>
<sequence>MSPDTNITLGGKELDPVRGGLLMIVVGIAVAGFGVYDYTQQSDAISNAVTVNATITETSVESVPQRRGGPDYRPEVTFDYRYEGNSYTSSNLYPTSFSSNYDTESAAQSAIEGYEAGDTVTAYVNPDSPGSAFLKQKKSNGPLKIAAIGGLLVLIGGVSVLRGS</sequence>
<dbReference type="EMBL" id="JBHSHT010000002">
    <property type="protein sequence ID" value="MFC4825205.1"/>
    <property type="molecule type" value="Genomic_DNA"/>
</dbReference>